<evidence type="ECO:0000313" key="1">
    <source>
        <dbReference type="EMBL" id="GFT79667.1"/>
    </source>
</evidence>
<organism evidence="1 2">
    <name type="scientific">Nephila pilipes</name>
    <name type="common">Giant wood spider</name>
    <name type="synonym">Nephila maculata</name>
    <dbReference type="NCBI Taxonomy" id="299642"/>
    <lineage>
        <taxon>Eukaryota</taxon>
        <taxon>Metazoa</taxon>
        <taxon>Ecdysozoa</taxon>
        <taxon>Arthropoda</taxon>
        <taxon>Chelicerata</taxon>
        <taxon>Arachnida</taxon>
        <taxon>Araneae</taxon>
        <taxon>Araneomorphae</taxon>
        <taxon>Entelegynae</taxon>
        <taxon>Araneoidea</taxon>
        <taxon>Nephilidae</taxon>
        <taxon>Nephila</taxon>
    </lineage>
</organism>
<accession>A0A8X6PQ73</accession>
<keyword evidence="2" id="KW-1185">Reference proteome</keyword>
<evidence type="ECO:0000313" key="2">
    <source>
        <dbReference type="Proteomes" id="UP000887013"/>
    </source>
</evidence>
<dbReference type="EMBL" id="BMAW01118423">
    <property type="protein sequence ID" value="GFT79667.1"/>
    <property type="molecule type" value="Genomic_DNA"/>
</dbReference>
<proteinExistence type="predicted"/>
<sequence>MMGLVIKEANTPDHHGQYPIGQMEPLSCYESPGVMGRATSLIEFCEYQCLIDTVDCQGYGCIKMRFMDGRKTHLMENYSGVMLKKNLGDYK</sequence>
<dbReference type="AlphaFoldDB" id="A0A8X6PQ73"/>
<gene>
    <name evidence="1" type="ORF">NPIL_625511</name>
</gene>
<name>A0A8X6PQ73_NEPPI</name>
<protein>
    <submittedName>
        <fullName evidence="1">Uncharacterized protein</fullName>
    </submittedName>
</protein>
<reference evidence="1" key="1">
    <citation type="submission" date="2020-08" db="EMBL/GenBank/DDBJ databases">
        <title>Multicomponent nature underlies the extraordinary mechanical properties of spider dragline silk.</title>
        <authorList>
            <person name="Kono N."/>
            <person name="Nakamura H."/>
            <person name="Mori M."/>
            <person name="Yoshida Y."/>
            <person name="Ohtoshi R."/>
            <person name="Malay A.D."/>
            <person name="Moran D.A.P."/>
            <person name="Tomita M."/>
            <person name="Numata K."/>
            <person name="Arakawa K."/>
        </authorList>
    </citation>
    <scope>NUCLEOTIDE SEQUENCE</scope>
</reference>
<comment type="caution">
    <text evidence="1">The sequence shown here is derived from an EMBL/GenBank/DDBJ whole genome shotgun (WGS) entry which is preliminary data.</text>
</comment>
<dbReference type="Proteomes" id="UP000887013">
    <property type="component" value="Unassembled WGS sequence"/>
</dbReference>